<name>A0A7W6RD82_9PROT</name>
<reference evidence="1 2" key="1">
    <citation type="submission" date="2020-08" db="EMBL/GenBank/DDBJ databases">
        <title>Genome sequencing of Purple Non-Sulfur Bacteria from various extreme environments.</title>
        <authorList>
            <person name="Mayer M."/>
        </authorList>
    </citation>
    <scope>NUCLEOTIDE SEQUENCE [LARGE SCALE GENOMIC DNA]</scope>
    <source>
        <strain evidence="1 2">JA131</strain>
    </source>
</reference>
<comment type="caution">
    <text evidence="1">The sequence shown here is derived from an EMBL/GenBank/DDBJ whole genome shotgun (WGS) entry which is preliminary data.</text>
</comment>
<proteinExistence type="predicted"/>
<evidence type="ECO:0000313" key="1">
    <source>
        <dbReference type="EMBL" id="MBB4266302.1"/>
    </source>
</evidence>
<accession>A0A7W6RD82</accession>
<protein>
    <submittedName>
        <fullName evidence="1">Uncharacterized protein</fullName>
    </submittedName>
</protein>
<dbReference type="Proteomes" id="UP000554286">
    <property type="component" value="Unassembled WGS sequence"/>
</dbReference>
<gene>
    <name evidence="1" type="ORF">GGD89_001933</name>
</gene>
<dbReference type="EMBL" id="JACIGK010000012">
    <property type="protein sequence ID" value="MBB4266302.1"/>
    <property type="molecule type" value="Genomic_DNA"/>
</dbReference>
<organism evidence="1 2">
    <name type="scientific">Roseospira visakhapatnamensis</name>
    <dbReference type="NCBI Taxonomy" id="390880"/>
    <lineage>
        <taxon>Bacteria</taxon>
        <taxon>Pseudomonadati</taxon>
        <taxon>Pseudomonadota</taxon>
        <taxon>Alphaproteobacteria</taxon>
        <taxon>Rhodospirillales</taxon>
        <taxon>Rhodospirillaceae</taxon>
        <taxon>Roseospira</taxon>
    </lineage>
</organism>
<dbReference type="AlphaFoldDB" id="A0A7W6RD82"/>
<evidence type="ECO:0000313" key="2">
    <source>
        <dbReference type="Proteomes" id="UP000554286"/>
    </source>
</evidence>
<dbReference type="RefSeq" id="WP_184044533.1">
    <property type="nucleotide sequence ID" value="NZ_JACIGK010000012.1"/>
</dbReference>
<keyword evidence="2" id="KW-1185">Reference proteome</keyword>
<sequence length="230" mass="24591">MSATLNAAAIATLALRRIGQLAPIDSAAAAAEHGIALQYLDLQLAELALTERLWPLLPAAVDVALEAGRRDYALTERIAPPFAIVLRLTVSARDGAATPVALVRRKTWDGIADKDGAGRPTLAHLLHDRRQTLRLHPVPGEAMTLHVTGQVASPDVTAERGGGIAHGLPDGWQRYLVLAVAADIGAGPVLTLPVGEIDRIRAEATALKSRLLTRGLQETLDRPRTVRPWR</sequence>